<protein>
    <recommendedName>
        <fullName evidence="6">c-Myc-binding protein</fullName>
    </recommendedName>
</protein>
<reference evidence="4 5" key="1">
    <citation type="journal article" date="2024" name="bioRxiv">
        <title>A reference genome for Trichogramma kaykai: A tiny desert-dwelling parasitoid wasp with competing sex-ratio distorters.</title>
        <authorList>
            <person name="Culotta J."/>
            <person name="Lindsey A.R."/>
        </authorList>
    </citation>
    <scope>NUCLEOTIDE SEQUENCE [LARGE SCALE GENOMIC DNA]</scope>
    <source>
        <strain evidence="4 5">KSX58</strain>
    </source>
</reference>
<evidence type="ECO:0000256" key="3">
    <source>
        <dbReference type="ARBA" id="ARBA00023242"/>
    </source>
</evidence>
<keyword evidence="3" id="KW-0539">Nucleus</keyword>
<evidence type="ECO:0000313" key="5">
    <source>
        <dbReference type="Proteomes" id="UP001627154"/>
    </source>
</evidence>
<comment type="caution">
    <text evidence="4">The sequence shown here is derived from an EMBL/GenBank/DDBJ whole genome shotgun (WGS) entry which is preliminary data.</text>
</comment>
<dbReference type="Proteomes" id="UP001627154">
    <property type="component" value="Unassembled WGS sequence"/>
</dbReference>
<evidence type="ECO:0000256" key="1">
    <source>
        <dbReference type="ARBA" id="ARBA00004123"/>
    </source>
</evidence>
<keyword evidence="5" id="KW-1185">Reference proteome</keyword>
<comment type="similarity">
    <text evidence="2">Belongs to the AMY1 family.</text>
</comment>
<organism evidence="4 5">
    <name type="scientific">Trichogramma kaykai</name>
    <dbReference type="NCBI Taxonomy" id="54128"/>
    <lineage>
        <taxon>Eukaryota</taxon>
        <taxon>Metazoa</taxon>
        <taxon>Ecdysozoa</taxon>
        <taxon>Arthropoda</taxon>
        <taxon>Hexapoda</taxon>
        <taxon>Insecta</taxon>
        <taxon>Pterygota</taxon>
        <taxon>Neoptera</taxon>
        <taxon>Endopterygota</taxon>
        <taxon>Hymenoptera</taxon>
        <taxon>Apocrita</taxon>
        <taxon>Proctotrupomorpha</taxon>
        <taxon>Chalcidoidea</taxon>
        <taxon>Trichogrammatidae</taxon>
        <taxon>Trichogramma</taxon>
    </lineage>
</organism>
<evidence type="ECO:0000313" key="4">
    <source>
        <dbReference type="EMBL" id="KAL3396397.1"/>
    </source>
</evidence>
<comment type="subcellular location">
    <subcellularLocation>
        <location evidence="1">Nucleus</location>
    </subcellularLocation>
</comment>
<dbReference type="PANTHER" id="PTHR13168:SF0">
    <property type="entry name" value="C-MYC-BINDING PROTEIN"/>
    <property type="match status" value="1"/>
</dbReference>
<dbReference type="PRINTS" id="PR02028">
    <property type="entry name" value="CMYCBINDINGP"/>
</dbReference>
<dbReference type="AlphaFoldDB" id="A0ABD2WTM5"/>
<proteinExistence type="inferred from homology"/>
<dbReference type="EMBL" id="JBJJXI010000071">
    <property type="protein sequence ID" value="KAL3396397.1"/>
    <property type="molecule type" value="Genomic_DNA"/>
</dbReference>
<evidence type="ECO:0000256" key="2">
    <source>
        <dbReference type="ARBA" id="ARBA00009389"/>
    </source>
</evidence>
<dbReference type="InterPro" id="IPR026060">
    <property type="entry name" value="AMY1"/>
</dbReference>
<accession>A0ABD2WTM5</accession>
<sequence length="139" mass="16058">MSLSRGVGFHVRSQKLESDLWAVEMYNCCRLKCRTQVHLRNIVCPVDVKREEFRKYLEHAGVMDALTNVLVSLYESSERPEDALEYLRRHFMGSDSVKVEKQEVESLKKELCDAKAQIAELKLKLSKHDAQYSPQSSPN</sequence>
<dbReference type="GO" id="GO:0005634">
    <property type="term" value="C:nucleus"/>
    <property type="evidence" value="ECO:0007669"/>
    <property type="project" value="UniProtKB-SubCell"/>
</dbReference>
<name>A0ABD2WTM5_9HYME</name>
<gene>
    <name evidence="4" type="ORF">TKK_009574</name>
</gene>
<evidence type="ECO:0008006" key="6">
    <source>
        <dbReference type="Google" id="ProtNLM"/>
    </source>
</evidence>
<dbReference type="PANTHER" id="PTHR13168">
    <property type="entry name" value="ASSOCIATE OF C-MYC AMY-1"/>
    <property type="match status" value="1"/>
</dbReference>